<dbReference type="EMBL" id="CAUOFW020000002">
    <property type="protein sequence ID" value="CAK9133316.1"/>
    <property type="molecule type" value="Genomic_DNA"/>
</dbReference>
<keyword evidence="2" id="KW-1185">Reference proteome</keyword>
<dbReference type="SUPFAM" id="SSF53756">
    <property type="entry name" value="UDP-Glycosyltransferase/glycogen phosphorylase"/>
    <property type="match status" value="1"/>
</dbReference>
<accession>A0ABC8QM62</accession>
<gene>
    <name evidence="1" type="ORF">ILEXP_LOCUS215</name>
</gene>
<sequence length="86" mass="9806">DQFVNCNYFVKIWRIGVRISGFGLKDVEENVKRVMEDDEMKQRLIKLNDNIMGKVACSAARSNMTYFTDDLRKVAVESPIGKTSAT</sequence>
<comment type="caution">
    <text evidence="1">The sequence shown here is derived from an EMBL/GenBank/DDBJ whole genome shotgun (WGS) entry which is preliminary data.</text>
</comment>
<reference evidence="1 2" key="1">
    <citation type="submission" date="2024-02" db="EMBL/GenBank/DDBJ databases">
        <authorList>
            <person name="Vignale AGUSTIN F."/>
            <person name="Sosa J E."/>
            <person name="Modenutti C."/>
        </authorList>
    </citation>
    <scope>NUCLEOTIDE SEQUENCE [LARGE SCALE GENOMIC DNA]</scope>
</reference>
<dbReference type="Proteomes" id="UP001642360">
    <property type="component" value="Unassembled WGS sequence"/>
</dbReference>
<evidence type="ECO:0000313" key="1">
    <source>
        <dbReference type="EMBL" id="CAK9133316.1"/>
    </source>
</evidence>
<protein>
    <submittedName>
        <fullName evidence="1">Uncharacterized protein</fullName>
    </submittedName>
</protein>
<dbReference type="Gene3D" id="3.40.50.2000">
    <property type="entry name" value="Glycogen Phosphorylase B"/>
    <property type="match status" value="1"/>
</dbReference>
<proteinExistence type="predicted"/>
<organism evidence="1 2">
    <name type="scientific">Ilex paraguariensis</name>
    <name type="common">yerba mate</name>
    <dbReference type="NCBI Taxonomy" id="185542"/>
    <lineage>
        <taxon>Eukaryota</taxon>
        <taxon>Viridiplantae</taxon>
        <taxon>Streptophyta</taxon>
        <taxon>Embryophyta</taxon>
        <taxon>Tracheophyta</taxon>
        <taxon>Spermatophyta</taxon>
        <taxon>Magnoliopsida</taxon>
        <taxon>eudicotyledons</taxon>
        <taxon>Gunneridae</taxon>
        <taxon>Pentapetalae</taxon>
        <taxon>asterids</taxon>
        <taxon>campanulids</taxon>
        <taxon>Aquifoliales</taxon>
        <taxon>Aquifoliaceae</taxon>
        <taxon>Ilex</taxon>
    </lineage>
</organism>
<feature type="non-terminal residue" evidence="1">
    <location>
        <position position="1"/>
    </location>
</feature>
<evidence type="ECO:0000313" key="2">
    <source>
        <dbReference type="Proteomes" id="UP001642360"/>
    </source>
</evidence>
<dbReference type="AlphaFoldDB" id="A0ABC8QM62"/>
<name>A0ABC8QM62_9AQUA</name>